<feature type="binding site" evidence="9">
    <location>
        <position position="43"/>
    </location>
    <ligand>
        <name>Mg(2+)</name>
        <dbReference type="ChEBI" id="CHEBI:18420"/>
        <label>1</label>
    </ligand>
</feature>
<dbReference type="PANTHER" id="PTHR22748:SF4">
    <property type="entry name" value="DNA-(APURINIC OR APYRIMIDINIC SITE) ENDONUCLEASE 2"/>
    <property type="match status" value="1"/>
</dbReference>
<protein>
    <recommendedName>
        <fullName evidence="12">DNA-(apurinic or apyrimidinic site) endonuclease</fullName>
        <ecNumber evidence="12">3.1.-.-</ecNumber>
    </recommendedName>
</protein>
<feature type="site" description="Important for catalytic activity" evidence="10">
    <location>
        <position position="123"/>
    </location>
</feature>
<feature type="site" description="Interaction with DNA substrate" evidence="10">
    <location>
        <position position="150"/>
    </location>
</feature>
<feature type="binding site" evidence="9">
    <location>
        <position position="149"/>
    </location>
    <ligand>
        <name>Mg(2+)</name>
        <dbReference type="ChEBI" id="CHEBI:18420"/>
        <label>1</label>
    </ligand>
</feature>
<dbReference type="GO" id="GO:0005634">
    <property type="term" value="C:nucleus"/>
    <property type="evidence" value="ECO:0007669"/>
    <property type="project" value="TreeGrafter"/>
</dbReference>
<evidence type="ECO:0000259" key="14">
    <source>
        <dbReference type="PROSITE" id="PS51999"/>
    </source>
</evidence>
<evidence type="ECO:0000256" key="1">
    <source>
        <dbReference type="ARBA" id="ARBA00007092"/>
    </source>
</evidence>
<dbReference type="EC" id="3.1.-.-" evidence="12"/>
<dbReference type="GO" id="GO:0006284">
    <property type="term" value="P:base-excision repair"/>
    <property type="evidence" value="ECO:0007669"/>
    <property type="project" value="TreeGrafter"/>
</dbReference>
<evidence type="ECO:0000256" key="5">
    <source>
        <dbReference type="ARBA" id="ARBA00022833"/>
    </source>
</evidence>
<dbReference type="Gene3D" id="3.60.10.10">
    <property type="entry name" value="Endonuclease/exonuclease/phosphatase"/>
    <property type="match status" value="1"/>
</dbReference>
<reference evidence="15" key="2">
    <citation type="journal article" date="2023" name="Microbiol Resour">
        <title>Decontamination and Annotation of the Draft Genome Sequence of the Oomycete Lagenidium giganteum ARSEF 373.</title>
        <authorList>
            <person name="Morgan W.R."/>
            <person name="Tartar A."/>
        </authorList>
    </citation>
    <scope>NUCLEOTIDE SEQUENCE</scope>
    <source>
        <strain evidence="15">ARSEF 373</strain>
    </source>
</reference>
<organism evidence="15 16">
    <name type="scientific">Lagenidium giganteum</name>
    <dbReference type="NCBI Taxonomy" id="4803"/>
    <lineage>
        <taxon>Eukaryota</taxon>
        <taxon>Sar</taxon>
        <taxon>Stramenopiles</taxon>
        <taxon>Oomycota</taxon>
        <taxon>Peronosporomycetes</taxon>
        <taxon>Pythiales</taxon>
        <taxon>Pythiaceae</taxon>
    </lineage>
</organism>
<dbReference type="Pfam" id="PF03372">
    <property type="entry name" value="Exo_endo_phos"/>
    <property type="match status" value="1"/>
</dbReference>
<dbReference type="GO" id="GO:0008081">
    <property type="term" value="F:phosphoric diester hydrolase activity"/>
    <property type="evidence" value="ECO:0007669"/>
    <property type="project" value="TreeGrafter"/>
</dbReference>
<feature type="region of interest" description="Disordered" evidence="13">
    <location>
        <begin position="211"/>
        <end position="231"/>
    </location>
</feature>
<keyword evidence="4" id="KW-0378">Hydrolase</keyword>
<dbReference type="NCBIfam" id="TIGR00633">
    <property type="entry name" value="xth"/>
    <property type="match status" value="1"/>
</dbReference>
<feature type="binding site" evidence="9">
    <location>
        <position position="45"/>
    </location>
    <ligand>
        <name>Mg(2+)</name>
        <dbReference type="ChEBI" id="CHEBI:18420"/>
        <label>1</label>
    </ligand>
</feature>
<feature type="domain" description="GRF-type" evidence="14">
    <location>
        <begin position="299"/>
        <end position="347"/>
    </location>
</feature>
<dbReference type="Pfam" id="PF06839">
    <property type="entry name" value="Zn_ribbon_GRF"/>
    <property type="match status" value="1"/>
</dbReference>
<evidence type="ECO:0000256" key="3">
    <source>
        <dbReference type="ARBA" id="ARBA00022771"/>
    </source>
</evidence>
<evidence type="ECO:0000313" key="16">
    <source>
        <dbReference type="Proteomes" id="UP001146120"/>
    </source>
</evidence>
<dbReference type="PROSITE" id="PS51999">
    <property type="entry name" value="ZF_GRF"/>
    <property type="match status" value="1"/>
</dbReference>
<evidence type="ECO:0000313" key="15">
    <source>
        <dbReference type="EMBL" id="DAZ93116.1"/>
    </source>
</evidence>
<dbReference type="AlphaFoldDB" id="A0AAV2YGJ1"/>
<keyword evidence="7" id="KW-0539">Nucleus</keyword>
<dbReference type="InterPro" id="IPR010666">
    <property type="entry name" value="Znf_GRF"/>
</dbReference>
<comment type="cofactor">
    <cofactor evidence="9 12">
        <name>Mg(2+)</name>
        <dbReference type="ChEBI" id="CHEBI:18420"/>
    </cofactor>
    <cofactor evidence="9 12">
        <name>Mn(2+)</name>
        <dbReference type="ChEBI" id="CHEBI:29035"/>
    </cofactor>
    <text evidence="9 12">Probably binds two magnesium or manganese ions per subunit.</text>
</comment>
<sequence>MNVYCPAVRNSERLEYKLAFHEILRDRIRALQECGKRIILVGDINIAHKEIDHCEPQPSDDGTAFGDHPCRLWMNKLVCNVRTPSLGCLVDSFRHFHPTQEKAFTCWNTVTSARETNYGTRIDYILIDPALMEDFVMDVSHEPGRLGSDHCPVVCAMKLRIAASDDDVKINKAAALCSKYYAEFAGKQQNIKSFLRRDLCSVRAPSTNDAIKTTLSGSRKRGTSSSGQKSIKSFFSSSGLSSSRASSHPTNEGHQKSSFDFELAWAIKASLKRQRTHDQDQQLQWKQVLTGQPPPTPLCHCNQPTVLRAVLKHNDNWGRKFYVCTKPAGPKGDPNARCEYFQWADQRGKKKDTITYQPPDATSNNGQ</sequence>
<dbReference type="PROSITE" id="PS51435">
    <property type="entry name" value="AP_NUCLEASE_F1_4"/>
    <property type="match status" value="1"/>
</dbReference>
<evidence type="ECO:0000256" key="13">
    <source>
        <dbReference type="SAM" id="MobiDB-lite"/>
    </source>
</evidence>
<evidence type="ECO:0000256" key="11">
    <source>
        <dbReference type="PROSITE-ProRule" id="PRU01343"/>
    </source>
</evidence>
<dbReference type="InterPro" id="IPR004808">
    <property type="entry name" value="AP_endonuc_1"/>
</dbReference>
<proteinExistence type="inferred from homology"/>
<keyword evidence="6 9" id="KW-0460">Magnesium</keyword>
<evidence type="ECO:0000256" key="8">
    <source>
        <dbReference type="PIRSR" id="PIRSR604808-1"/>
    </source>
</evidence>
<comment type="similarity">
    <text evidence="1 12">Belongs to the DNA repair enzymes AP/ExoA family.</text>
</comment>
<keyword evidence="9" id="KW-0464">Manganese</keyword>
<evidence type="ECO:0000256" key="10">
    <source>
        <dbReference type="PIRSR" id="PIRSR604808-3"/>
    </source>
</evidence>
<dbReference type="PANTHER" id="PTHR22748">
    <property type="entry name" value="AP ENDONUCLEASE"/>
    <property type="match status" value="1"/>
</dbReference>
<gene>
    <name evidence="15" type="ORF">N0F65_012822</name>
</gene>
<keyword evidence="2 9" id="KW-0479">Metal-binding</keyword>
<comment type="caution">
    <text evidence="15">The sequence shown here is derived from an EMBL/GenBank/DDBJ whole genome shotgun (WGS) entry which is preliminary data.</text>
</comment>
<feature type="site" description="Transition state stabilizer" evidence="10">
    <location>
        <position position="45"/>
    </location>
</feature>
<feature type="active site" description="Proton donor/acceptor" evidence="8">
    <location>
        <position position="43"/>
    </location>
</feature>
<dbReference type="GO" id="GO:0008270">
    <property type="term" value="F:zinc ion binding"/>
    <property type="evidence" value="ECO:0007669"/>
    <property type="project" value="UniProtKB-KW"/>
</dbReference>
<keyword evidence="16" id="KW-1185">Reference proteome</keyword>
<evidence type="ECO:0000256" key="7">
    <source>
        <dbReference type="ARBA" id="ARBA00023242"/>
    </source>
</evidence>
<keyword evidence="5" id="KW-0862">Zinc</keyword>
<evidence type="ECO:0000256" key="12">
    <source>
        <dbReference type="RuleBase" id="RU362131"/>
    </source>
</evidence>
<feature type="compositionally biased region" description="Low complexity" evidence="13">
    <location>
        <begin position="213"/>
        <end position="231"/>
    </location>
</feature>
<dbReference type="Proteomes" id="UP001146120">
    <property type="component" value="Unassembled WGS sequence"/>
</dbReference>
<name>A0AAV2YGJ1_9STRA</name>
<feature type="active site" evidence="8">
    <location>
        <position position="4"/>
    </location>
</feature>
<dbReference type="EMBL" id="DAKRPA010000343">
    <property type="protein sequence ID" value="DAZ93116.1"/>
    <property type="molecule type" value="Genomic_DNA"/>
</dbReference>
<dbReference type="GO" id="GO:0003906">
    <property type="term" value="F:DNA-(apurinic or apyrimidinic site) endonuclease activity"/>
    <property type="evidence" value="ECO:0007669"/>
    <property type="project" value="TreeGrafter"/>
</dbReference>
<evidence type="ECO:0000256" key="4">
    <source>
        <dbReference type="ARBA" id="ARBA00022801"/>
    </source>
</evidence>
<accession>A0AAV2YGJ1</accession>
<dbReference type="SUPFAM" id="SSF56219">
    <property type="entry name" value="DNase I-like"/>
    <property type="match status" value="1"/>
</dbReference>
<keyword evidence="3 11" id="KW-0863">Zinc-finger</keyword>
<dbReference type="InterPro" id="IPR036691">
    <property type="entry name" value="Endo/exonu/phosph_ase_sf"/>
</dbReference>
<dbReference type="InterPro" id="IPR005135">
    <property type="entry name" value="Endo/exonuclease/phosphatase"/>
</dbReference>
<dbReference type="GO" id="GO:0008311">
    <property type="term" value="F:double-stranded DNA 3'-5' DNA exonuclease activity"/>
    <property type="evidence" value="ECO:0007669"/>
    <property type="project" value="TreeGrafter"/>
</dbReference>
<keyword evidence="12" id="KW-0234">DNA repair</keyword>
<feature type="binding site" evidence="9">
    <location>
        <position position="150"/>
    </location>
    <ligand>
        <name>Mg(2+)</name>
        <dbReference type="ChEBI" id="CHEBI:18420"/>
        <label>1</label>
    </ligand>
</feature>
<evidence type="ECO:0000256" key="2">
    <source>
        <dbReference type="ARBA" id="ARBA00022723"/>
    </source>
</evidence>
<evidence type="ECO:0000256" key="9">
    <source>
        <dbReference type="PIRSR" id="PIRSR604808-2"/>
    </source>
</evidence>
<reference evidence="15" key="1">
    <citation type="submission" date="2022-11" db="EMBL/GenBank/DDBJ databases">
        <authorList>
            <person name="Morgan W.R."/>
            <person name="Tartar A."/>
        </authorList>
    </citation>
    <scope>NUCLEOTIDE SEQUENCE</scope>
    <source>
        <strain evidence="15">ARSEF 373</strain>
    </source>
</reference>
<keyword evidence="12" id="KW-0227">DNA damage</keyword>
<feature type="active site" description="Proton acceptor" evidence="8">
    <location>
        <position position="150"/>
    </location>
</feature>
<evidence type="ECO:0000256" key="6">
    <source>
        <dbReference type="ARBA" id="ARBA00022842"/>
    </source>
</evidence>